<evidence type="ECO:0000256" key="1">
    <source>
        <dbReference type="SAM" id="MobiDB-lite"/>
    </source>
</evidence>
<keyword evidence="3" id="KW-1185">Reference proteome</keyword>
<protein>
    <recommendedName>
        <fullName evidence="4">J domain-containing protein</fullName>
    </recommendedName>
</protein>
<dbReference type="Proteomes" id="UP000278907">
    <property type="component" value="Unassembled WGS sequence"/>
</dbReference>
<organism evidence="2 3">
    <name type="scientific">Corallococcus praedator</name>
    <dbReference type="NCBI Taxonomy" id="2316724"/>
    <lineage>
        <taxon>Bacteria</taxon>
        <taxon>Pseudomonadati</taxon>
        <taxon>Myxococcota</taxon>
        <taxon>Myxococcia</taxon>
        <taxon>Myxococcales</taxon>
        <taxon>Cystobacterineae</taxon>
        <taxon>Myxococcaceae</taxon>
        <taxon>Corallococcus</taxon>
    </lineage>
</organism>
<sequence length="495" mass="54661">MDFEEALQELGVDADPGGDTIRRAYLRRLKTRKPETDPDGFARLRQAYETVLAAREGREGPRTQAEPLAPPPDAAASLGAAGPVSLSRQEVFDRFRAEFRALPPDAPPEAPVEVARRAVEALPDMAEARQWLVEALLAADRIPETLVAYRDSYRQGFTGFLVELAQRFPRELEDAEFTLLAESGAPQGFFWSLTEQLLRQRDGARAAKCALVAFGRMAAHPQEPPPPPSWFLQVQLLLHLQAEPAFAREIGRRYAAWVREEGLQDAFKSDETARIWPLLAQLQALPDGFDPALRSGLAHALLDGALDPVRDAFEALRERSPEGASEAVGLLRAHAPGLEGLLKSPLLRPPESPRPTVLTVLWNAVRSPQGRGVSSGVFILLFFLLKAVFLPSVREHRSTERPVVVEARRLATRLCSQLEMQDGERLCGTLQQLVVWGASGRCSKVLSEQAEVERQLEAQVAALGADAGLLQEAQRQRLKSAREEFRRALLNVCQG</sequence>
<evidence type="ECO:0000313" key="2">
    <source>
        <dbReference type="EMBL" id="RKI12792.1"/>
    </source>
</evidence>
<evidence type="ECO:0008006" key="4">
    <source>
        <dbReference type="Google" id="ProtNLM"/>
    </source>
</evidence>
<gene>
    <name evidence="2" type="ORF">D7Y13_08595</name>
</gene>
<accession>A0ABX9QPI7</accession>
<feature type="region of interest" description="Disordered" evidence="1">
    <location>
        <begin position="52"/>
        <end position="80"/>
    </location>
</feature>
<dbReference type="EMBL" id="RAWI01000045">
    <property type="protein sequence ID" value="RKI12792.1"/>
    <property type="molecule type" value="Genomic_DNA"/>
</dbReference>
<name>A0ABX9QPI7_9BACT</name>
<proteinExistence type="predicted"/>
<comment type="caution">
    <text evidence="2">The sequence shown here is derived from an EMBL/GenBank/DDBJ whole genome shotgun (WGS) entry which is preliminary data.</text>
</comment>
<reference evidence="2 3" key="1">
    <citation type="submission" date="2018-09" db="EMBL/GenBank/DDBJ databases">
        <authorList>
            <person name="Livingstone P.G."/>
            <person name="Whitworth D.E."/>
        </authorList>
    </citation>
    <scope>NUCLEOTIDE SEQUENCE [LARGE SCALE GENOMIC DNA]</scope>
    <source>
        <strain evidence="2 3">CA031B</strain>
    </source>
</reference>
<evidence type="ECO:0000313" key="3">
    <source>
        <dbReference type="Proteomes" id="UP000278907"/>
    </source>
</evidence>
<dbReference type="RefSeq" id="WP_120583298.1">
    <property type="nucleotide sequence ID" value="NZ_RAWI01000045.1"/>
</dbReference>